<dbReference type="OrthoDB" id="313451at2759"/>
<feature type="transmembrane region" description="Helical" evidence="7">
    <location>
        <begin position="504"/>
        <end position="524"/>
    </location>
</feature>
<feature type="transmembrane region" description="Helical" evidence="7">
    <location>
        <begin position="884"/>
        <end position="902"/>
    </location>
</feature>
<feature type="transmembrane region" description="Helical" evidence="7">
    <location>
        <begin position="1005"/>
        <end position="1023"/>
    </location>
</feature>
<feature type="domain" description="Piezo non-specific cation channel cap" evidence="8">
    <location>
        <begin position="2006"/>
        <end position="2271"/>
    </location>
</feature>
<keyword evidence="5 7" id="KW-0472">Membrane</keyword>
<feature type="transmembrane region" description="Helical" evidence="7">
    <location>
        <begin position="301"/>
        <end position="320"/>
    </location>
</feature>
<feature type="transmembrane region" description="Helical" evidence="7">
    <location>
        <begin position="1070"/>
        <end position="1087"/>
    </location>
</feature>
<evidence type="ECO:0000256" key="5">
    <source>
        <dbReference type="ARBA" id="ARBA00023136"/>
    </source>
</evidence>
<dbReference type="InterPro" id="IPR031334">
    <property type="entry name" value="Piezo_cap_dom"/>
</dbReference>
<feature type="coiled-coil region" evidence="6">
    <location>
        <begin position="1231"/>
        <end position="1291"/>
    </location>
</feature>
<feature type="domain" description="Piezo THU9 and anchor" evidence="10">
    <location>
        <begin position="1782"/>
        <end position="1962"/>
    </location>
</feature>
<feature type="transmembrane region" description="Helical" evidence="7">
    <location>
        <begin position="52"/>
        <end position="80"/>
    </location>
</feature>
<dbReference type="GO" id="GO:0008381">
    <property type="term" value="F:mechanosensitive monoatomic ion channel activity"/>
    <property type="evidence" value="ECO:0007669"/>
    <property type="project" value="InterPro"/>
</dbReference>
<feature type="transmembrane region" description="Helical" evidence="7">
    <location>
        <begin position="1208"/>
        <end position="1225"/>
    </location>
</feature>
<feature type="transmembrane region" description="Helical" evidence="7">
    <location>
        <begin position="943"/>
        <end position="963"/>
    </location>
</feature>
<feature type="transmembrane region" description="Helical" evidence="7">
    <location>
        <begin position="1825"/>
        <end position="1844"/>
    </location>
</feature>
<dbReference type="GO" id="GO:0016020">
    <property type="term" value="C:membrane"/>
    <property type="evidence" value="ECO:0007669"/>
    <property type="project" value="UniProtKB-SubCell"/>
</dbReference>
<feature type="transmembrane region" description="Helical" evidence="7">
    <location>
        <begin position="1568"/>
        <end position="1588"/>
    </location>
</feature>
<feature type="transmembrane region" description="Helical" evidence="7">
    <location>
        <begin position="1142"/>
        <end position="1166"/>
    </location>
</feature>
<feature type="transmembrane region" description="Helical" evidence="7">
    <location>
        <begin position="415"/>
        <end position="436"/>
    </location>
</feature>
<evidence type="ECO:0000256" key="4">
    <source>
        <dbReference type="ARBA" id="ARBA00022989"/>
    </source>
</evidence>
<dbReference type="PANTHER" id="PTHR13167:SF25">
    <property type="entry name" value="PIEZO-TYPE MECHANOSENSITIVE ION CHANNEL COMPONENT"/>
    <property type="match status" value="1"/>
</dbReference>
<name>A0A1R2CIH7_9CILI</name>
<comment type="subcellular location">
    <subcellularLocation>
        <location evidence="1">Membrane</location>
        <topology evidence="1">Multi-pass membrane protein</topology>
    </subcellularLocation>
</comment>
<feature type="transmembrane region" description="Helical" evidence="7">
    <location>
        <begin position="740"/>
        <end position="761"/>
    </location>
</feature>
<dbReference type="GO" id="GO:0050982">
    <property type="term" value="P:detection of mechanical stimulus"/>
    <property type="evidence" value="ECO:0007669"/>
    <property type="project" value="TreeGrafter"/>
</dbReference>
<feature type="domain" description="Piezo transmembrane helical unit" evidence="9">
    <location>
        <begin position="1471"/>
        <end position="1595"/>
    </location>
</feature>
<feature type="domain" description="Piezo THU9 and anchor" evidence="10">
    <location>
        <begin position="1645"/>
        <end position="1711"/>
    </location>
</feature>
<feature type="transmembrane region" description="Helical" evidence="7">
    <location>
        <begin position="251"/>
        <end position="268"/>
    </location>
</feature>
<feature type="transmembrane region" description="Helical" evidence="7">
    <location>
        <begin position="699"/>
        <end position="719"/>
    </location>
</feature>
<dbReference type="Pfam" id="PF12166">
    <property type="entry name" value="Piezo_cap"/>
    <property type="match status" value="1"/>
</dbReference>
<proteinExistence type="inferred from homology"/>
<feature type="transmembrane region" description="Helical" evidence="7">
    <location>
        <begin position="1689"/>
        <end position="1707"/>
    </location>
</feature>
<dbReference type="Proteomes" id="UP000187209">
    <property type="component" value="Unassembled WGS sequence"/>
</dbReference>
<feature type="transmembrane region" description="Helical" evidence="7">
    <location>
        <begin position="676"/>
        <end position="693"/>
    </location>
</feature>
<feature type="transmembrane region" description="Helical" evidence="7">
    <location>
        <begin position="100"/>
        <end position="126"/>
    </location>
</feature>
<feature type="transmembrane region" description="Helical" evidence="7">
    <location>
        <begin position="1647"/>
        <end position="1669"/>
    </location>
</feature>
<dbReference type="InterPro" id="IPR056770">
    <property type="entry name" value="Piezo_THU9_anchor"/>
</dbReference>
<dbReference type="GO" id="GO:0071260">
    <property type="term" value="P:cellular response to mechanical stimulus"/>
    <property type="evidence" value="ECO:0007669"/>
    <property type="project" value="TreeGrafter"/>
</dbReference>
<comment type="caution">
    <text evidence="11">The sequence shown here is derived from an EMBL/GenBank/DDBJ whole genome shotgun (WGS) entry which is preliminary data.</text>
</comment>
<feature type="transmembrane region" description="Helical" evidence="7">
    <location>
        <begin position="908"/>
        <end position="931"/>
    </location>
</feature>
<dbReference type="InterPro" id="IPR027272">
    <property type="entry name" value="Piezo"/>
</dbReference>
<dbReference type="GO" id="GO:0042391">
    <property type="term" value="P:regulation of membrane potential"/>
    <property type="evidence" value="ECO:0007669"/>
    <property type="project" value="TreeGrafter"/>
</dbReference>
<evidence type="ECO:0000259" key="9">
    <source>
        <dbReference type="Pfam" id="PF23188"/>
    </source>
</evidence>
<evidence type="ECO:0000259" key="10">
    <source>
        <dbReference type="Pfam" id="PF24874"/>
    </source>
</evidence>
<keyword evidence="12" id="KW-1185">Reference proteome</keyword>
<dbReference type="GO" id="GO:0005261">
    <property type="term" value="F:monoatomic cation channel activity"/>
    <property type="evidence" value="ECO:0007669"/>
    <property type="project" value="TreeGrafter"/>
</dbReference>
<feature type="transmembrane region" description="Helical" evidence="7">
    <location>
        <begin position="2189"/>
        <end position="2208"/>
    </location>
</feature>
<comment type="similarity">
    <text evidence="2">Belongs to the PIEZO (TC 1.A.75) family.</text>
</comment>
<evidence type="ECO:0000256" key="6">
    <source>
        <dbReference type="SAM" id="Coils"/>
    </source>
</evidence>
<protein>
    <submittedName>
        <fullName evidence="11">Uncharacterized protein</fullName>
    </submittedName>
</protein>
<dbReference type="EMBL" id="MPUH01000141">
    <property type="protein sequence ID" value="OMJ88807.1"/>
    <property type="molecule type" value="Genomic_DNA"/>
</dbReference>
<feature type="transmembrane region" description="Helical" evidence="7">
    <location>
        <begin position="1781"/>
        <end position="1805"/>
    </location>
</feature>
<evidence type="ECO:0000256" key="7">
    <source>
        <dbReference type="SAM" id="Phobius"/>
    </source>
</evidence>
<feature type="transmembrane region" description="Helical" evidence="7">
    <location>
        <begin position="1487"/>
        <end position="1506"/>
    </location>
</feature>
<keyword evidence="3 7" id="KW-0812">Transmembrane</keyword>
<evidence type="ECO:0000313" key="11">
    <source>
        <dbReference type="EMBL" id="OMJ88807.1"/>
    </source>
</evidence>
<dbReference type="PANTHER" id="PTHR13167">
    <property type="entry name" value="PIEZO-TYPE MECHANOSENSITIVE ION CHANNEL COMPONENT"/>
    <property type="match status" value="1"/>
</dbReference>
<dbReference type="Pfam" id="PF23188">
    <property type="entry name" value="THU_Piezo1"/>
    <property type="match status" value="1"/>
</dbReference>
<accession>A0A1R2CIH7</accession>
<dbReference type="Pfam" id="PF24874">
    <property type="entry name" value="Piezo_THU9_anchor"/>
    <property type="match status" value="2"/>
</dbReference>
<keyword evidence="6" id="KW-0175">Coiled coil</keyword>
<keyword evidence="4 7" id="KW-1133">Transmembrane helix</keyword>
<evidence type="ECO:0000256" key="3">
    <source>
        <dbReference type="ARBA" id="ARBA00022692"/>
    </source>
</evidence>
<feature type="transmembrane region" description="Helical" evidence="7">
    <location>
        <begin position="363"/>
        <end position="383"/>
    </location>
</feature>
<evidence type="ECO:0000313" key="12">
    <source>
        <dbReference type="Proteomes" id="UP000187209"/>
    </source>
</evidence>
<evidence type="ECO:0000259" key="8">
    <source>
        <dbReference type="Pfam" id="PF12166"/>
    </source>
</evidence>
<feature type="transmembrane region" description="Helical" evidence="7">
    <location>
        <begin position="790"/>
        <end position="806"/>
    </location>
</feature>
<organism evidence="11 12">
    <name type="scientific">Stentor coeruleus</name>
    <dbReference type="NCBI Taxonomy" id="5963"/>
    <lineage>
        <taxon>Eukaryota</taxon>
        <taxon>Sar</taxon>
        <taxon>Alveolata</taxon>
        <taxon>Ciliophora</taxon>
        <taxon>Postciliodesmatophora</taxon>
        <taxon>Heterotrichea</taxon>
        <taxon>Heterotrichida</taxon>
        <taxon>Stentoridae</taxon>
        <taxon>Stentor</taxon>
    </lineage>
</organism>
<gene>
    <name evidence="11" type="ORF">SteCoe_9194</name>
</gene>
<feature type="transmembrane region" description="Helical" evidence="7">
    <location>
        <begin position="22"/>
        <end position="40"/>
    </location>
</feature>
<evidence type="ECO:0000256" key="2">
    <source>
        <dbReference type="ARBA" id="ARBA00007821"/>
    </source>
</evidence>
<feature type="transmembrane region" description="Helical" evidence="7">
    <location>
        <begin position="1518"/>
        <end position="1538"/>
    </location>
</feature>
<feature type="transmembrane region" description="Helical" evidence="7">
    <location>
        <begin position="1940"/>
        <end position="1961"/>
    </location>
</feature>
<dbReference type="InterPro" id="IPR056768">
    <property type="entry name" value="THU_Piezo"/>
</dbReference>
<evidence type="ECO:0000256" key="1">
    <source>
        <dbReference type="ARBA" id="ARBA00004141"/>
    </source>
</evidence>
<sequence>MIQELLNIIYILTYVHFPSCTSGIYAILGLYLWIACTFLNSSRKFIYKSSCIASIVISLLKLLFILHGYLSFLPEIYAYYKDYLYLLGVNLDFDSQSVFLTFFPELCILFVGLLGWVLPMNALLWVNERSVKYLGLMILWIMCCSEFSVQGIVYNVLILYWAIESGLFFSSPNYGTIGRVISILSTIQLFLALGPESINSWVGYLDKYSWQYTIMCVGQVIFSATSRENFNDQKHADKYEFSREASSQEKTLIYVIYFLGKVCLFLWVDKNPGLTGLLLIIWFAFTLLEKSIKVSMRLIKYLLVPALILSYISSYLSSFWTQPQSLTHLFMLLTVLIFSFLHRQSPKIKNIEYSIPDTWYGRIVSEIISHAYLLSLTVLFIIGLSAINLLHTGMMTICLMFMSNVKLVQKRWEILSIYITTILFIQEIWSLVIPFFPNDFVDHKVWEVIGLNNQMREFAGIHYDYLIWIQVFCCGLQQFANNYITRDMVFEYTSTLFKIFEHAYLYFSHLQLWLLYSVILLLTYLDAANLLNLIRLVLILWILTRHLSNPSRTIKMNFAHITWHFKILKYYNVILLACRYLYQFLGYFFDTQDLEFSLIGLGVYDKSKLYSRTSTDTIMLVCSVLAHRINTTWAAEHNDKGLREDNLELTVSFIGDNKGGDNYLYVFFYNILSRPFEHIVFLIVGYLCFYWRFSLSTFGYLLFMGIYQFRVSNFFYKYIKQKYYNVDKIKKKEWKYRAKNWNVMFGFTVFTLFMVYARYLIGPWIVGNDYYDYIEAICFIIGYHNEKTRIWTEMYGFIVVFVVLVIERHCLQFIIPEACKDEENGWDFRTKSGDKELGKDSDQGFLEQSRNQDNEFGLARTDAKSSMLARKLTSRPEFMQTKEYFTKKINYISALALIKLIFESLMPMFLLLLAFYKISVSSILYILFVFVQSFFNKFGRAVILNYMVIITTWIEYLTIIANLNSQWFNIPDSLSKIYIPIGDNFENMNDETKKFFFLKMSLEEAQWIFLNVLFQLLILIYYFHFSMRELQLDGLQKVVARARRNEVSSLSDANSFKVKFQALMFYLKNLFYKFARFSIVLIVLVFTTQSKGVLSSLYCLFCINFLIQENSIYVSTDKSHGNLQSSLTQRLIQKDDYGKKGITFYSFLLGLFLQLINIDLVLQITIQIPYVTISEASNSTEYDWFGVFGLSKLYDENNSAKEAQYKNIYFKIFTFAILMLVQTMMKSRDFLENHRNQCETIAKESDEISRNMTYEFNRQRITMHKKSVDQRESLEIKVRELERKIDSWNKRFHGSSSSPKDDLKMLHAHAELKENWDNEKPISQTSVITQALVKLINPCLFKSFLLSIKRDDKQTGEISETEDNLVKFQKSKTRFERVDTIHNIDHLRNLYATYDHDEFALLSENAENKDLEFAPDKEAMQHSPKSQELQFSPKNQDFQFSQEKSKASNDEVIYDVKWSDYAKLICYAFASNTQAIVYFLFFVNHYMYASLESIIFPLSVLGYAMLEFPRPRIQFFRFMLYYVGLIVFVKYTLQLEIWRKIDSNFLLDYEDPIRLGFNLAKNTYSNTLFNYVIWDVLVMFSLLCHEYYMLRIGMYYAIETDIETFEQARSRIEGRELQVSDIINRKQKGFFRRLMPRNTAEKPGKDLYLFTFLMQFIILIYLFVCFNTIDGVSQDIYMSIVSNQFQGRMVLALLIVVILMLYDRYVYLKHTAVTIQSSKGLENEYNTVVRKIKAGIDASVKDQIESPKEQESNLRHMFGMQTIQIDLDGARKKQDEAINHILLVKLILHGTLLIGVHFAIFWYFPGSSNKIYCSNSKNEASCNDFTTNIFLRIFYILYVLYLIFEAQQISFGLPNFTEISSPLMRNIGPFTSSLFKFYRGAPFLFELRTVIDWTFTNTGLDIFQWFKFEDVQANLFANQCTQKSISYRKKGISVFLMEKCVYGACALVIMLLIILLPLMIFSTLNPIVETNKVISASMTVNILIGNRSFKLYSLSTAETINDIDEETFNSRSFNSSSEVRADDWKNMQQINMPDSADVNWDISPPTKKDLKNNLFKVMNCSSDEMPSFDLVLEYKFTRKYPKKNPIVSKENYYSLNQSHAVLLYNRIFGNSNESLVLSNVVYKVLRLPSAGDQIQIYEYKKDDYKRDLVLELGEESGEKYWKVMTKSMQDGNIGLRFYVISDTYSPMTFNFSIITFYISIVYLAGRLIRVITYGSGMNCVMTDMKNAATLNTFCVAVYVSRMIGKISKEQEFYFELIDILRSPELIKKLTGSSSIKEKQD</sequence>
<feature type="transmembrane region" description="Helical" evidence="7">
    <location>
        <begin position="138"/>
        <end position="162"/>
    </location>
</feature>
<feature type="transmembrane region" description="Helical" evidence="7">
    <location>
        <begin position="274"/>
        <end position="289"/>
    </location>
</feature>
<reference evidence="11 12" key="1">
    <citation type="submission" date="2016-11" db="EMBL/GenBank/DDBJ databases">
        <title>The macronuclear genome of Stentor coeruleus: a giant cell with tiny introns.</title>
        <authorList>
            <person name="Slabodnick M."/>
            <person name="Ruby J.G."/>
            <person name="Reiff S.B."/>
            <person name="Swart E.C."/>
            <person name="Gosai S."/>
            <person name="Prabakaran S."/>
            <person name="Witkowska E."/>
            <person name="Larue G.E."/>
            <person name="Fisher S."/>
            <person name="Freeman R.M."/>
            <person name="Gunawardena J."/>
            <person name="Chu W."/>
            <person name="Stover N.A."/>
            <person name="Gregory B.D."/>
            <person name="Nowacki M."/>
            <person name="Derisi J."/>
            <person name="Roy S.W."/>
            <person name="Marshall W.F."/>
            <person name="Sood P."/>
        </authorList>
    </citation>
    <scope>NUCLEOTIDE SEQUENCE [LARGE SCALE GENOMIC DNA]</scope>
    <source>
        <strain evidence="11">WM001</strain>
    </source>
</reference>